<dbReference type="AlphaFoldDB" id="A0A0E0LB65"/>
<dbReference type="EnsemblPlants" id="OPUNC06G12510.1">
    <property type="protein sequence ID" value="OPUNC06G12510.1"/>
    <property type="gene ID" value="OPUNC06G12510"/>
</dbReference>
<dbReference type="Proteomes" id="UP000026962">
    <property type="component" value="Chromosome 6"/>
</dbReference>
<feature type="compositionally biased region" description="Low complexity" evidence="1">
    <location>
        <begin position="12"/>
        <end position="23"/>
    </location>
</feature>
<organism evidence="2">
    <name type="scientific">Oryza punctata</name>
    <name type="common">Red rice</name>
    <dbReference type="NCBI Taxonomy" id="4537"/>
    <lineage>
        <taxon>Eukaryota</taxon>
        <taxon>Viridiplantae</taxon>
        <taxon>Streptophyta</taxon>
        <taxon>Embryophyta</taxon>
        <taxon>Tracheophyta</taxon>
        <taxon>Spermatophyta</taxon>
        <taxon>Magnoliopsida</taxon>
        <taxon>Liliopsida</taxon>
        <taxon>Poales</taxon>
        <taxon>Poaceae</taxon>
        <taxon>BOP clade</taxon>
        <taxon>Oryzoideae</taxon>
        <taxon>Oryzeae</taxon>
        <taxon>Oryzinae</taxon>
        <taxon>Oryza</taxon>
    </lineage>
</organism>
<dbReference type="HOGENOM" id="CLU_2675370_0_0_1"/>
<proteinExistence type="predicted"/>
<name>A0A0E0LB65_ORYPU</name>
<evidence type="ECO:0000313" key="3">
    <source>
        <dbReference type="Proteomes" id="UP000026962"/>
    </source>
</evidence>
<evidence type="ECO:0000313" key="2">
    <source>
        <dbReference type="EnsemblPlants" id="OPUNC06G12510.1"/>
    </source>
</evidence>
<dbReference type="Gramene" id="OPUNC06G12510.1">
    <property type="protein sequence ID" value="OPUNC06G12510.1"/>
    <property type="gene ID" value="OPUNC06G12510"/>
</dbReference>
<keyword evidence="3" id="KW-1185">Reference proteome</keyword>
<sequence>MASADPTGRIVRSSTLSPSPSAPKLLPRRIRRWRWQRWLLLADPEEAAALAFPAGGSGGPIPLLLPLRPKLLPRR</sequence>
<feature type="region of interest" description="Disordered" evidence="1">
    <location>
        <begin position="1"/>
        <end position="23"/>
    </location>
</feature>
<accession>A0A0E0LB65</accession>
<reference evidence="2" key="1">
    <citation type="submission" date="2015-04" db="UniProtKB">
        <authorList>
            <consortium name="EnsemblPlants"/>
        </authorList>
    </citation>
    <scope>IDENTIFICATION</scope>
</reference>
<protein>
    <submittedName>
        <fullName evidence="2">Uncharacterized protein</fullName>
    </submittedName>
</protein>
<evidence type="ECO:0000256" key="1">
    <source>
        <dbReference type="SAM" id="MobiDB-lite"/>
    </source>
</evidence>
<reference evidence="2" key="2">
    <citation type="submission" date="2018-05" db="EMBL/GenBank/DDBJ databases">
        <title>OpunRS2 (Oryza punctata Reference Sequence Version 2).</title>
        <authorList>
            <person name="Zhang J."/>
            <person name="Kudrna D."/>
            <person name="Lee S."/>
            <person name="Talag J."/>
            <person name="Welchert J."/>
            <person name="Wing R.A."/>
        </authorList>
    </citation>
    <scope>NUCLEOTIDE SEQUENCE [LARGE SCALE GENOMIC DNA]</scope>
</reference>